<dbReference type="STRING" id="48699.ENSPLAP00000015483"/>
<protein>
    <recommendedName>
        <fullName evidence="10">Solute carrier family 13 member 1</fullName>
    </recommendedName>
</protein>
<dbReference type="GO" id="GO:0005886">
    <property type="term" value="C:plasma membrane"/>
    <property type="evidence" value="ECO:0007669"/>
    <property type="project" value="TreeGrafter"/>
</dbReference>
<evidence type="ECO:0000256" key="3">
    <source>
        <dbReference type="ARBA" id="ARBA00022692"/>
    </source>
</evidence>
<evidence type="ECO:0008006" key="10">
    <source>
        <dbReference type="Google" id="ProtNLM"/>
    </source>
</evidence>
<evidence type="ECO:0000256" key="4">
    <source>
        <dbReference type="ARBA" id="ARBA00022989"/>
    </source>
</evidence>
<dbReference type="GO" id="GO:0015382">
    <property type="term" value="F:sodium:sulfate symporter activity"/>
    <property type="evidence" value="ECO:0007669"/>
    <property type="project" value="TreeGrafter"/>
</dbReference>
<evidence type="ECO:0000313" key="9">
    <source>
        <dbReference type="Proteomes" id="UP000261500"/>
    </source>
</evidence>
<reference evidence="8" key="2">
    <citation type="submission" date="2025-09" db="UniProtKB">
        <authorList>
            <consortium name="Ensembl"/>
        </authorList>
    </citation>
    <scope>IDENTIFICATION</scope>
</reference>
<organism evidence="8 9">
    <name type="scientific">Poecilia latipinna</name>
    <name type="common">sailfin molly</name>
    <dbReference type="NCBI Taxonomy" id="48699"/>
    <lineage>
        <taxon>Eukaryota</taxon>
        <taxon>Metazoa</taxon>
        <taxon>Chordata</taxon>
        <taxon>Craniata</taxon>
        <taxon>Vertebrata</taxon>
        <taxon>Euteleostomi</taxon>
        <taxon>Actinopterygii</taxon>
        <taxon>Neopterygii</taxon>
        <taxon>Teleostei</taxon>
        <taxon>Neoteleostei</taxon>
        <taxon>Acanthomorphata</taxon>
        <taxon>Ovalentaria</taxon>
        <taxon>Atherinomorphae</taxon>
        <taxon>Cyprinodontiformes</taxon>
        <taxon>Poeciliidae</taxon>
        <taxon>Poeciliinae</taxon>
        <taxon>Poecilia</taxon>
    </lineage>
</organism>
<keyword evidence="6" id="KW-0739">Sodium transport</keyword>
<feature type="transmembrane region" description="Helical" evidence="7">
    <location>
        <begin position="43"/>
        <end position="65"/>
    </location>
</feature>
<keyword evidence="6" id="KW-0813">Transport</keyword>
<evidence type="ECO:0000256" key="6">
    <source>
        <dbReference type="ARBA" id="ARBA00023201"/>
    </source>
</evidence>
<evidence type="ECO:0000313" key="8">
    <source>
        <dbReference type="Ensembl" id="ENSPLAP00000015483.1"/>
    </source>
</evidence>
<keyword evidence="4 7" id="KW-1133">Transmembrane helix</keyword>
<keyword evidence="9" id="KW-1185">Reference proteome</keyword>
<dbReference type="Ensembl" id="ENSPLAT00000024139.1">
    <property type="protein sequence ID" value="ENSPLAP00000015483.1"/>
    <property type="gene ID" value="ENSPLAG00000019416.1"/>
</dbReference>
<feature type="transmembrane region" description="Helical" evidence="7">
    <location>
        <begin position="12"/>
        <end position="31"/>
    </location>
</feature>
<comment type="subcellular location">
    <subcellularLocation>
        <location evidence="1">Membrane</location>
        <topology evidence="1">Multi-pass membrane protein</topology>
    </subcellularLocation>
</comment>
<accession>A0A3B3URL5</accession>
<keyword evidence="3 7" id="KW-0812">Transmembrane</keyword>
<evidence type="ECO:0000256" key="7">
    <source>
        <dbReference type="SAM" id="Phobius"/>
    </source>
</evidence>
<reference evidence="8" key="1">
    <citation type="submission" date="2025-08" db="UniProtKB">
        <authorList>
            <consortium name="Ensembl"/>
        </authorList>
    </citation>
    <scope>IDENTIFICATION</scope>
</reference>
<keyword evidence="6" id="KW-0406">Ion transport</keyword>
<keyword evidence="5 7" id="KW-0472">Membrane</keyword>
<dbReference type="AlphaFoldDB" id="A0A3B3URL5"/>
<dbReference type="PANTHER" id="PTHR10283:SF65">
    <property type="entry name" value="SOLUTE CARRIER FAMILY 13 MEMBER 1"/>
    <property type="match status" value="1"/>
</dbReference>
<dbReference type="Proteomes" id="UP000261500">
    <property type="component" value="Unplaced"/>
</dbReference>
<dbReference type="InterPro" id="IPR001898">
    <property type="entry name" value="SLC13A/DASS"/>
</dbReference>
<proteinExistence type="inferred from homology"/>
<comment type="similarity">
    <text evidence="2">Belongs to the SLC13A/DASS transporter (TC 2.A.47) family. NADC subfamily.</text>
</comment>
<dbReference type="Pfam" id="PF00939">
    <property type="entry name" value="Na_sulph_symp"/>
    <property type="match status" value="1"/>
</dbReference>
<sequence length="117" mass="13016">RLPLFSCSFKYFHFLLMGVICLATSIEKWGLHRRIALRIVSMVGVNPAWLMLGFMSGCAFISMWVQNTSAVTMVMPIVEAVLQQILKAKELGFWFSCSAQHGDENHSAGSVGPQCSF</sequence>
<evidence type="ECO:0000256" key="2">
    <source>
        <dbReference type="ARBA" id="ARBA00006772"/>
    </source>
</evidence>
<evidence type="ECO:0000256" key="5">
    <source>
        <dbReference type="ARBA" id="ARBA00023136"/>
    </source>
</evidence>
<name>A0A3B3URL5_9TELE</name>
<dbReference type="GeneTree" id="ENSGT01050000247616"/>
<keyword evidence="6" id="KW-0915">Sodium</keyword>
<dbReference type="PANTHER" id="PTHR10283">
    <property type="entry name" value="SOLUTE CARRIER FAMILY 13 MEMBER"/>
    <property type="match status" value="1"/>
</dbReference>
<evidence type="ECO:0000256" key="1">
    <source>
        <dbReference type="ARBA" id="ARBA00004141"/>
    </source>
</evidence>